<feature type="domain" description="THD" evidence="7">
    <location>
        <begin position="221"/>
        <end position="340"/>
    </location>
</feature>
<dbReference type="GO" id="GO:0006955">
    <property type="term" value="P:immune response"/>
    <property type="evidence" value="ECO:0007669"/>
    <property type="project" value="InterPro"/>
</dbReference>
<evidence type="ECO:0000256" key="1">
    <source>
        <dbReference type="ARBA" id="ARBA00004613"/>
    </source>
</evidence>
<comment type="similarity">
    <text evidence="2">Belongs to the tumor necrosis factor family.</text>
</comment>
<comment type="caution">
    <text evidence="8">The sequence shown here is derived from an EMBL/GenBank/DDBJ whole genome shotgun (WGS) entry which is preliminary data.</text>
</comment>
<dbReference type="GO" id="GO:0016020">
    <property type="term" value="C:membrane"/>
    <property type="evidence" value="ECO:0007669"/>
    <property type="project" value="InterPro"/>
</dbReference>
<evidence type="ECO:0000259" key="7">
    <source>
        <dbReference type="Pfam" id="PF00229"/>
    </source>
</evidence>
<keyword evidence="9" id="KW-1185">Reference proteome</keyword>
<keyword evidence="5" id="KW-1015">Disulfide bond</keyword>
<accession>A0A8S4N945</accession>
<keyword evidence="6" id="KW-0325">Glycoprotein</keyword>
<dbReference type="InterPro" id="IPR008983">
    <property type="entry name" value="Tumour_necrosis_fac-like_dom"/>
</dbReference>
<evidence type="ECO:0000313" key="8">
    <source>
        <dbReference type="EMBL" id="CAH1777430.1"/>
    </source>
</evidence>
<keyword evidence="4" id="KW-0964">Secreted</keyword>
<organism evidence="8 9">
    <name type="scientific">Owenia fusiformis</name>
    <name type="common">Polychaete worm</name>
    <dbReference type="NCBI Taxonomy" id="6347"/>
    <lineage>
        <taxon>Eukaryota</taxon>
        <taxon>Metazoa</taxon>
        <taxon>Spiralia</taxon>
        <taxon>Lophotrochozoa</taxon>
        <taxon>Annelida</taxon>
        <taxon>Polychaeta</taxon>
        <taxon>Sedentaria</taxon>
        <taxon>Canalipalpata</taxon>
        <taxon>Sabellida</taxon>
        <taxon>Oweniida</taxon>
        <taxon>Oweniidae</taxon>
        <taxon>Owenia</taxon>
    </lineage>
</organism>
<dbReference type="PANTHER" id="PTHR15151">
    <property type="entry name" value="PROTEIN EIGER"/>
    <property type="match status" value="1"/>
</dbReference>
<dbReference type="Proteomes" id="UP000749559">
    <property type="component" value="Unassembled WGS sequence"/>
</dbReference>
<dbReference type="GO" id="GO:0005164">
    <property type="term" value="F:tumor necrosis factor receptor binding"/>
    <property type="evidence" value="ECO:0007669"/>
    <property type="project" value="InterPro"/>
</dbReference>
<keyword evidence="3" id="KW-0202">Cytokine</keyword>
<evidence type="ECO:0000313" key="9">
    <source>
        <dbReference type="Proteomes" id="UP000749559"/>
    </source>
</evidence>
<dbReference type="GO" id="GO:0005125">
    <property type="term" value="F:cytokine activity"/>
    <property type="evidence" value="ECO:0007669"/>
    <property type="project" value="UniProtKB-KW"/>
</dbReference>
<dbReference type="AlphaFoldDB" id="A0A8S4N945"/>
<dbReference type="InterPro" id="IPR051748">
    <property type="entry name" value="TNF_Ligand_Superfamily"/>
</dbReference>
<name>A0A8S4N945_OWEFU</name>
<proteinExistence type="inferred from homology"/>
<evidence type="ECO:0000256" key="4">
    <source>
        <dbReference type="ARBA" id="ARBA00022525"/>
    </source>
</evidence>
<sequence>MLVGVLKERPCRFQEVLIIIYELKNRSNVTFSYMKRYMITRLNFLEDVTSGLLALGQTKWPLFLRPIELTMRNLDFNIVFWSALVVAILVSLKCFATRLKKPSEIHSPIAVQEKEKETNRDPSMSRIIHVPGRLHGLNAWSNGGARKKRAIENRIRKTRRKKTKKAKIPSIHVIPKIQNNERPIPASFDKQGNINSAWEVKSSFNMRFIIDSRPRNESICFNEAYIVIKYTGSYFIYGQIFFHGQNHEMGHCLYVADRYRPCGCSRASCEDRKVMCSRSTPGHPLSYKIVQNINTNYIGGIVYLKKGSTIRLGVDANEDISMKKSIELDTSMCYFGAFAV</sequence>
<reference evidence="8" key="1">
    <citation type="submission" date="2022-03" db="EMBL/GenBank/DDBJ databases">
        <authorList>
            <person name="Martin C."/>
        </authorList>
    </citation>
    <scope>NUCLEOTIDE SEQUENCE</scope>
</reference>
<dbReference type="EMBL" id="CAIIXF020000002">
    <property type="protein sequence ID" value="CAH1777430.1"/>
    <property type="molecule type" value="Genomic_DNA"/>
</dbReference>
<gene>
    <name evidence="8" type="ORF">OFUS_LOCUS4475</name>
</gene>
<dbReference type="PANTHER" id="PTHR15151:SF24">
    <property type="entry name" value="A PROLIFERATION-INDUCING LIGAND-LIKE PROTEIN-RELATED"/>
    <property type="match status" value="1"/>
</dbReference>
<evidence type="ECO:0000256" key="6">
    <source>
        <dbReference type="ARBA" id="ARBA00023180"/>
    </source>
</evidence>
<dbReference type="Pfam" id="PF00229">
    <property type="entry name" value="TNF"/>
    <property type="match status" value="1"/>
</dbReference>
<evidence type="ECO:0000256" key="5">
    <source>
        <dbReference type="ARBA" id="ARBA00023157"/>
    </source>
</evidence>
<evidence type="ECO:0000256" key="2">
    <source>
        <dbReference type="ARBA" id="ARBA00008670"/>
    </source>
</evidence>
<dbReference type="InterPro" id="IPR006052">
    <property type="entry name" value="TNF_dom"/>
</dbReference>
<evidence type="ECO:0000256" key="3">
    <source>
        <dbReference type="ARBA" id="ARBA00022514"/>
    </source>
</evidence>
<dbReference type="Gene3D" id="2.60.120.40">
    <property type="match status" value="1"/>
</dbReference>
<dbReference type="GO" id="GO:0005615">
    <property type="term" value="C:extracellular space"/>
    <property type="evidence" value="ECO:0007669"/>
    <property type="project" value="UniProtKB-KW"/>
</dbReference>
<comment type="subcellular location">
    <subcellularLocation>
        <location evidence="1">Secreted</location>
    </subcellularLocation>
</comment>
<dbReference type="SUPFAM" id="SSF49842">
    <property type="entry name" value="TNF-like"/>
    <property type="match status" value="1"/>
</dbReference>
<protein>
    <recommendedName>
        <fullName evidence="7">THD domain-containing protein</fullName>
    </recommendedName>
</protein>